<dbReference type="PANTHER" id="PTHR14207">
    <property type="entry name" value="STEROL ISOMERASE"/>
    <property type="match status" value="1"/>
</dbReference>
<feature type="transmembrane region" description="Helical" evidence="14">
    <location>
        <begin position="104"/>
        <end position="129"/>
    </location>
</feature>
<organism evidence="16 17">
    <name type="scientific">Crotalus adamanteus</name>
    <name type="common">Eastern diamondback rattlesnake</name>
    <dbReference type="NCBI Taxonomy" id="8729"/>
    <lineage>
        <taxon>Eukaryota</taxon>
        <taxon>Metazoa</taxon>
        <taxon>Chordata</taxon>
        <taxon>Craniata</taxon>
        <taxon>Vertebrata</taxon>
        <taxon>Euteleostomi</taxon>
        <taxon>Lepidosauria</taxon>
        <taxon>Squamata</taxon>
        <taxon>Bifurcata</taxon>
        <taxon>Unidentata</taxon>
        <taxon>Episquamata</taxon>
        <taxon>Toxicofera</taxon>
        <taxon>Serpentes</taxon>
        <taxon>Colubroidea</taxon>
        <taxon>Viperidae</taxon>
        <taxon>Crotalinae</taxon>
        <taxon>Crotalus</taxon>
    </lineage>
</organism>
<proteinExistence type="inferred from homology"/>
<dbReference type="PROSITE" id="PS51751">
    <property type="entry name" value="EXPERA"/>
    <property type="match status" value="1"/>
</dbReference>
<evidence type="ECO:0000256" key="12">
    <source>
        <dbReference type="ARBA" id="ARBA00023235"/>
    </source>
</evidence>
<keyword evidence="8" id="KW-0443">Lipid metabolism</keyword>
<evidence type="ECO:0000256" key="3">
    <source>
        <dbReference type="ARBA" id="ARBA00022516"/>
    </source>
</evidence>
<sequence>MSRTRFFTQLGSTQETLIGWLTCLLPYQPRVLLDLLGGFREQTRSVWCRSFASYVEWVIFYQKKPLPFPRAQLTLSQPRILLLLTWFVAGWRSKIWGPFGTWRTLIICWFTICAFVHGVIEGWFILYYMEIPGDQSILSQFWKEYSKGDSRYMISDNFIVCLETTNACFLGPFSLWTAVAFLSRQSHRYVLQLVVSVGQLYGDVLYFYTAYRDGFCHVRGGKQGPPYLKPLCILSGAANAARSSSPLCLQWVLARQTRFLLRRWQQ</sequence>
<dbReference type="GO" id="GO:0047750">
    <property type="term" value="F:cholestenol delta-isomerase activity"/>
    <property type="evidence" value="ECO:0007669"/>
    <property type="project" value="InterPro"/>
</dbReference>
<keyword evidence="3" id="KW-0444">Lipid biosynthesis</keyword>
<keyword evidence="9 13" id="KW-0472">Membrane</keyword>
<dbReference type="GO" id="GO:0006695">
    <property type="term" value="P:cholesterol biosynthetic process"/>
    <property type="evidence" value="ECO:0007669"/>
    <property type="project" value="TreeGrafter"/>
</dbReference>
<keyword evidence="17" id="KW-1185">Reference proteome</keyword>
<evidence type="ECO:0000256" key="6">
    <source>
        <dbReference type="ARBA" id="ARBA00022989"/>
    </source>
</evidence>
<evidence type="ECO:0000256" key="13">
    <source>
        <dbReference type="PROSITE-ProRule" id="PRU01087"/>
    </source>
</evidence>
<evidence type="ECO:0000256" key="7">
    <source>
        <dbReference type="ARBA" id="ARBA00023011"/>
    </source>
</evidence>
<evidence type="ECO:0000256" key="8">
    <source>
        <dbReference type="ARBA" id="ARBA00023098"/>
    </source>
</evidence>
<dbReference type="PANTHER" id="PTHR14207:SF0">
    <property type="entry name" value="3-BETA-HYDROXYSTEROID-DELTA(8),DELTA(7)-ISOMERASE"/>
    <property type="match status" value="1"/>
</dbReference>
<dbReference type="AlphaFoldDB" id="A0AAW1BZM7"/>
<keyword evidence="12" id="KW-0413">Isomerase</keyword>
<keyword evidence="10" id="KW-1207">Sterol metabolism</keyword>
<reference evidence="16 17" key="1">
    <citation type="journal article" date="2024" name="Proc. Natl. Acad. Sci. U.S.A.">
        <title>The genetic regulatory architecture and epigenomic basis for age-related changes in rattlesnake venom.</title>
        <authorList>
            <person name="Hogan M.P."/>
            <person name="Holding M.L."/>
            <person name="Nystrom G.S."/>
            <person name="Colston T.J."/>
            <person name="Bartlett D.A."/>
            <person name="Mason A.J."/>
            <person name="Ellsworth S.A."/>
            <person name="Rautsaw R.M."/>
            <person name="Lawrence K.C."/>
            <person name="Strickland J.L."/>
            <person name="He B."/>
            <person name="Fraser P."/>
            <person name="Margres M.J."/>
            <person name="Gilbert D.M."/>
            <person name="Gibbs H.L."/>
            <person name="Parkinson C.L."/>
            <person name="Rokyta D.R."/>
        </authorList>
    </citation>
    <scope>NUCLEOTIDE SEQUENCE [LARGE SCALE GENOMIC DNA]</scope>
    <source>
        <strain evidence="16">DRR0105</strain>
    </source>
</reference>
<keyword evidence="11" id="KW-0753">Steroid metabolism</keyword>
<keyword evidence="5" id="KW-0752">Steroid biosynthesis</keyword>
<keyword evidence="7" id="KW-0756">Sterol biosynthesis</keyword>
<evidence type="ECO:0000256" key="5">
    <source>
        <dbReference type="ARBA" id="ARBA00022955"/>
    </source>
</evidence>
<dbReference type="Proteomes" id="UP001474421">
    <property type="component" value="Unassembled WGS sequence"/>
</dbReference>
<evidence type="ECO:0000256" key="2">
    <source>
        <dbReference type="ARBA" id="ARBA00008337"/>
    </source>
</evidence>
<evidence type="ECO:0000256" key="11">
    <source>
        <dbReference type="ARBA" id="ARBA00023221"/>
    </source>
</evidence>
<evidence type="ECO:0000256" key="14">
    <source>
        <dbReference type="SAM" id="Phobius"/>
    </source>
</evidence>
<evidence type="ECO:0000256" key="1">
    <source>
        <dbReference type="ARBA" id="ARBA00004141"/>
    </source>
</evidence>
<keyword evidence="6 13" id="KW-1133">Transmembrane helix</keyword>
<dbReference type="GO" id="GO:0016020">
    <property type="term" value="C:membrane"/>
    <property type="evidence" value="ECO:0007669"/>
    <property type="project" value="UniProtKB-SubCell"/>
</dbReference>
<evidence type="ECO:0000259" key="15">
    <source>
        <dbReference type="PROSITE" id="PS51751"/>
    </source>
</evidence>
<evidence type="ECO:0000256" key="9">
    <source>
        <dbReference type="ARBA" id="ARBA00023136"/>
    </source>
</evidence>
<evidence type="ECO:0000313" key="16">
    <source>
        <dbReference type="EMBL" id="KAK9407542.1"/>
    </source>
</evidence>
<dbReference type="GO" id="GO:0005783">
    <property type="term" value="C:endoplasmic reticulum"/>
    <property type="evidence" value="ECO:0007669"/>
    <property type="project" value="TreeGrafter"/>
</dbReference>
<dbReference type="InterPro" id="IPR033118">
    <property type="entry name" value="EXPERA"/>
</dbReference>
<keyword evidence="4 13" id="KW-0812">Transmembrane</keyword>
<comment type="subcellular location">
    <subcellularLocation>
        <location evidence="1">Membrane</location>
        <topology evidence="1">Multi-pass membrane protein</topology>
    </subcellularLocation>
</comment>
<dbReference type="InterPro" id="IPR007905">
    <property type="entry name" value="EBP"/>
</dbReference>
<feature type="domain" description="EXPERA" evidence="15">
    <location>
        <begin position="102"/>
        <end position="234"/>
    </location>
</feature>
<comment type="caution">
    <text evidence="16">The sequence shown here is derived from an EMBL/GenBank/DDBJ whole genome shotgun (WGS) entry which is preliminary data.</text>
</comment>
<protein>
    <submittedName>
        <fullName evidence="16">3-beta-hydroxysteroid-Delta8 Delta7-isomerase-like</fullName>
    </submittedName>
</protein>
<dbReference type="Pfam" id="PF05241">
    <property type="entry name" value="EBP"/>
    <property type="match status" value="1"/>
</dbReference>
<comment type="similarity">
    <text evidence="2">Belongs to the EBP family.</text>
</comment>
<evidence type="ECO:0000256" key="10">
    <source>
        <dbReference type="ARBA" id="ARBA00023166"/>
    </source>
</evidence>
<dbReference type="EMBL" id="JAOTOJ010000002">
    <property type="protein sequence ID" value="KAK9407542.1"/>
    <property type="molecule type" value="Genomic_DNA"/>
</dbReference>
<evidence type="ECO:0000313" key="17">
    <source>
        <dbReference type="Proteomes" id="UP001474421"/>
    </source>
</evidence>
<dbReference type="GO" id="GO:0004769">
    <property type="term" value="F:steroid Delta-isomerase activity"/>
    <property type="evidence" value="ECO:0007669"/>
    <property type="project" value="TreeGrafter"/>
</dbReference>
<name>A0AAW1BZM7_CROAD</name>
<dbReference type="GO" id="GO:0000247">
    <property type="term" value="F:C-8 sterol isomerase activity"/>
    <property type="evidence" value="ECO:0007669"/>
    <property type="project" value="TreeGrafter"/>
</dbReference>
<evidence type="ECO:0000256" key="4">
    <source>
        <dbReference type="ARBA" id="ARBA00022692"/>
    </source>
</evidence>
<gene>
    <name evidence="16" type="ORF">NXF25_006316</name>
</gene>
<accession>A0AAW1BZM7</accession>